<dbReference type="EMBL" id="SUNJ01012167">
    <property type="protein sequence ID" value="TPP58273.1"/>
    <property type="molecule type" value="Genomic_DNA"/>
</dbReference>
<dbReference type="Proteomes" id="UP000316759">
    <property type="component" value="Unassembled WGS sequence"/>
</dbReference>
<organism evidence="1 2">
    <name type="scientific">Fasciola gigantica</name>
    <name type="common">Giant liver fluke</name>
    <dbReference type="NCBI Taxonomy" id="46835"/>
    <lineage>
        <taxon>Eukaryota</taxon>
        <taxon>Metazoa</taxon>
        <taxon>Spiralia</taxon>
        <taxon>Lophotrochozoa</taxon>
        <taxon>Platyhelminthes</taxon>
        <taxon>Trematoda</taxon>
        <taxon>Digenea</taxon>
        <taxon>Plagiorchiida</taxon>
        <taxon>Echinostomata</taxon>
        <taxon>Echinostomatoidea</taxon>
        <taxon>Fasciolidae</taxon>
        <taxon>Fasciola</taxon>
    </lineage>
</organism>
<protein>
    <submittedName>
        <fullName evidence="1">Uncharacterized protein</fullName>
    </submittedName>
</protein>
<evidence type="ECO:0000313" key="1">
    <source>
        <dbReference type="EMBL" id="TPP58273.1"/>
    </source>
</evidence>
<evidence type="ECO:0000313" key="2">
    <source>
        <dbReference type="Proteomes" id="UP000316759"/>
    </source>
</evidence>
<proteinExistence type="predicted"/>
<accession>A0A504YB79</accession>
<gene>
    <name evidence="1" type="ORF">FGIG_07445</name>
</gene>
<name>A0A504YB79_FASGI</name>
<sequence>MVQWCEVAEKNIFHSNPQSVMFEEVGRRFQIIKFHRKE</sequence>
<keyword evidence="2" id="KW-1185">Reference proteome</keyword>
<dbReference type="AlphaFoldDB" id="A0A504YB79"/>
<comment type="caution">
    <text evidence="1">The sequence shown here is derived from an EMBL/GenBank/DDBJ whole genome shotgun (WGS) entry which is preliminary data.</text>
</comment>
<reference evidence="1 2" key="1">
    <citation type="submission" date="2019-04" db="EMBL/GenBank/DDBJ databases">
        <title>Annotation for the trematode Fasciola gigantica.</title>
        <authorList>
            <person name="Choi Y.-J."/>
        </authorList>
    </citation>
    <scope>NUCLEOTIDE SEQUENCE [LARGE SCALE GENOMIC DNA]</scope>
    <source>
        <strain evidence="1">Uganda_cow_1</strain>
    </source>
</reference>